<dbReference type="GO" id="GO:0046872">
    <property type="term" value="F:metal ion binding"/>
    <property type="evidence" value="ECO:0007669"/>
    <property type="project" value="UniProtKB-KW"/>
</dbReference>
<dbReference type="Pfam" id="PF04422">
    <property type="entry name" value="FrhB_FdhB_N"/>
    <property type="match status" value="1"/>
</dbReference>
<name>A0A833A5Q9_9EURY</name>
<keyword evidence="2" id="KW-0408">Iron</keyword>
<evidence type="ECO:0000256" key="3">
    <source>
        <dbReference type="ARBA" id="ARBA00023014"/>
    </source>
</evidence>
<sequence>MKSYLNLKEEVWDRNICSGCGACVAVCPVDNIYFKEESPVKFLCNGCGCTIVAVEDIEHPVSAEFCKTALYDVRCGACYDACPRTEKSHIPDINSGLGHILKKFRAKAEIEVKNAQHGGVVTAILANAFEEGLIDGALVMMVDKWTLEPEPYLATTKEEVIEAAGSKYHWKVPILKPLKEAVMDKKLRKLAVVGTPCVMNALYQIMSSNNDLLGPFKEAIRLKIGLFCFETYDYPKMIKILEERNIEPWTVKKMEIVKGELRVILINGDIVRFNLKDIEHAVRVGCKVCRDFTGVTSDISVGNVGTPPEYSTLLVRSPWGEGFVERAYRNGYLSLGEGVDLDTIRKLVEFKRKRAYNYYSKNAPEH</sequence>
<dbReference type="Pfam" id="PF04432">
    <property type="entry name" value="FrhB_FdhB_C"/>
    <property type="match status" value="1"/>
</dbReference>
<reference evidence="5" key="1">
    <citation type="journal article" date="2020" name="ISME J.">
        <title>Gammaproteobacteria mediating utilization of methyl-, sulfur- and petroleum organic compounds in deep ocean hydrothermal plumes.</title>
        <authorList>
            <person name="Zhou Z."/>
            <person name="Liu Y."/>
            <person name="Pan J."/>
            <person name="Cron B.R."/>
            <person name="Toner B.M."/>
            <person name="Anantharaman K."/>
            <person name="Breier J.A."/>
            <person name="Dick G.J."/>
            <person name="Li M."/>
        </authorList>
    </citation>
    <scope>NUCLEOTIDE SEQUENCE</scope>
    <source>
        <strain evidence="5">SZUA-1534</strain>
    </source>
</reference>
<dbReference type="EMBL" id="DQVW01000001">
    <property type="protein sequence ID" value="HIQ31866.1"/>
    <property type="molecule type" value="Genomic_DNA"/>
</dbReference>
<dbReference type="SUPFAM" id="SSF54862">
    <property type="entry name" value="4Fe-4S ferredoxins"/>
    <property type="match status" value="1"/>
</dbReference>
<comment type="caution">
    <text evidence="5">The sequence shown here is derived from an EMBL/GenBank/DDBJ whole genome shotgun (WGS) entry which is preliminary data.</text>
</comment>
<evidence type="ECO:0000313" key="5">
    <source>
        <dbReference type="EMBL" id="HIQ31866.1"/>
    </source>
</evidence>
<dbReference type="PANTHER" id="PTHR31332">
    <property type="entry name" value="7-HYDROXYMETHYL CHLOROPHYLL A REDUCTASE, CHLOROPLASTIC"/>
    <property type="match status" value="1"/>
</dbReference>
<keyword evidence="3" id="KW-0411">Iron-sulfur</keyword>
<dbReference type="InterPro" id="IPR017896">
    <property type="entry name" value="4Fe4S_Fe-S-bd"/>
</dbReference>
<dbReference type="InterPro" id="IPR007525">
    <property type="entry name" value="FrhB_FdhB_C"/>
</dbReference>
<protein>
    <recommendedName>
        <fullName evidence="4">4Fe-4S ferredoxin-type domain-containing protein</fullName>
    </recommendedName>
</protein>
<dbReference type="PANTHER" id="PTHR31332:SF0">
    <property type="entry name" value="7-HYDROXYMETHYL CHLOROPHYLL A REDUCTASE, CHLOROPLASTIC"/>
    <property type="match status" value="1"/>
</dbReference>
<dbReference type="InterPro" id="IPR007516">
    <property type="entry name" value="Co_F420_Hydgase/DH_bsu_N"/>
</dbReference>
<feature type="domain" description="4Fe-4S ferredoxin-type" evidence="4">
    <location>
        <begin position="8"/>
        <end position="37"/>
    </location>
</feature>
<evidence type="ECO:0000259" key="4">
    <source>
        <dbReference type="PROSITE" id="PS51379"/>
    </source>
</evidence>
<dbReference type="Proteomes" id="UP000623215">
    <property type="component" value="Unassembled WGS sequence"/>
</dbReference>
<accession>A0A833A5Q9</accession>
<dbReference type="PROSITE" id="PS00198">
    <property type="entry name" value="4FE4S_FER_1"/>
    <property type="match status" value="1"/>
</dbReference>
<dbReference type="AlphaFoldDB" id="A0A833A5Q9"/>
<dbReference type="Gene3D" id="3.30.70.20">
    <property type="match status" value="1"/>
</dbReference>
<dbReference type="InterPro" id="IPR017900">
    <property type="entry name" value="4Fe4S_Fe_S_CS"/>
</dbReference>
<gene>
    <name evidence="5" type="ORF">EYH55_00065</name>
</gene>
<dbReference type="InterPro" id="IPR045220">
    <property type="entry name" value="FRHB/FDHB/HCAR-like"/>
</dbReference>
<keyword evidence="1" id="KW-0479">Metal-binding</keyword>
<proteinExistence type="predicted"/>
<evidence type="ECO:0000313" key="6">
    <source>
        <dbReference type="Proteomes" id="UP000623215"/>
    </source>
</evidence>
<evidence type="ECO:0000256" key="2">
    <source>
        <dbReference type="ARBA" id="ARBA00023004"/>
    </source>
</evidence>
<evidence type="ECO:0000256" key="1">
    <source>
        <dbReference type="ARBA" id="ARBA00022723"/>
    </source>
</evidence>
<organism evidence="5 6">
    <name type="scientific">Methanothermococcus okinawensis</name>
    <dbReference type="NCBI Taxonomy" id="155863"/>
    <lineage>
        <taxon>Archaea</taxon>
        <taxon>Methanobacteriati</taxon>
        <taxon>Methanobacteriota</taxon>
        <taxon>Methanomada group</taxon>
        <taxon>Methanococci</taxon>
        <taxon>Methanococcales</taxon>
        <taxon>Methanococcaceae</taxon>
        <taxon>Methanothermococcus</taxon>
    </lineage>
</organism>
<dbReference type="GO" id="GO:0052592">
    <property type="term" value="F:oxidoreductase activity, acting on CH or CH2 groups, with an iron-sulfur protein as acceptor"/>
    <property type="evidence" value="ECO:0007669"/>
    <property type="project" value="TreeGrafter"/>
</dbReference>
<dbReference type="GO" id="GO:0051536">
    <property type="term" value="F:iron-sulfur cluster binding"/>
    <property type="evidence" value="ECO:0007669"/>
    <property type="project" value="UniProtKB-KW"/>
</dbReference>
<dbReference type="Pfam" id="PF00037">
    <property type="entry name" value="Fer4"/>
    <property type="match status" value="1"/>
</dbReference>
<dbReference type="PROSITE" id="PS51379">
    <property type="entry name" value="4FE4S_FER_2"/>
    <property type="match status" value="1"/>
</dbReference>